<accession>A0A0H4TRP7</accession>
<reference evidence="4" key="1">
    <citation type="journal article" date="2015" name="ISME J.">
        <title>Aquifer environment selects for microbial species cohorts in sediment and groundwater.</title>
        <authorList>
            <person name="Hug L.A."/>
            <person name="Thomas B.C."/>
            <person name="Brown C.T."/>
            <person name="Frischkorn K.R."/>
            <person name="Williams K.H."/>
            <person name="Tringe S.G."/>
            <person name="Banfield J.F."/>
        </authorList>
    </citation>
    <scope>NUCLEOTIDE SEQUENCE</scope>
</reference>
<protein>
    <submittedName>
        <fullName evidence="4">Ig-like protein</fullName>
    </submittedName>
</protein>
<dbReference type="InterPro" id="IPR032812">
    <property type="entry name" value="SbsA_Ig"/>
</dbReference>
<sequence length="1294" mass="140508">MSNKVKDLSNNGINDPDSDGVIALARLTVAEQVDQFAQLSSNPKNTGSGVNVYQDITITFNRPVDFVSFKENTVISPAISGRIEPSGDGVTILHLAPLTAGTDYTITIGANVADLAANTLGTPVTIAFSTGAALDTTSVAGFDPGVAGTADDLVSILTSITKAELAISSQDIISFASFFTPDFTLSMRECSFNMDGPMPGDTTSGDTMTAALESGPGPGPGGGEVCRTETLTLQEFLDQMKKDFTEERNMAKGFGEVERMHLFDASGNKMSVEHFNSDFDTDRNPVGADLYVGWPNPIPGIHYIDAQIEATDSWGNTWNQFVKYRLDPSLAADDMRSTTACTDVTDPSQTAGVGEVLVTYHKWDQMLQRDQEVTQLCQVIDGDGDPTNEWASDNEVYPSTFSGMKNVWDDNDGDMNWNEDGLISLRDTNNDGVADAAYRLYSTSGDDPMQPWKWTPHEDAITLPAYTVAAAMVYAANQNWDIEGVDNDGDSSVMYWGDPPDPANGGDINRRVNEDWPDGADNDGDCDPDKDGISNDANGDGIIDGTGRVCVDEDNDGMRNDPSSMDGDDDTTNDPMPWNDWNLANKDSVLSSDELYAQVFLVKDSTLAPGIVASWEDESGAPYYEIPGPKGWSYTYAVGADGRAWSGDELQVYNSPGDRRDGHDFANGNITVTGKFYFNNEDSSTAGVASDGWGVMADLSEATPVADSTSPSGTRYRFGSSTDARYLNGIYKWTDGFQINANEETVDWMYMRPKMDSIDYNADGDWNPATEMASGVRRVPHDRSTGGVMSDDDYLALGWDTWRVSYDYQLIIDPLFVWDVEADWARMEGDDDGDGLFNEDGLYSDYFNSADGSLKTCASSANYPCMTMNSTTGVLTLYKKDGTTTTSFDISDGVDNDFDGSVDEVEAWDDDGDGSSDEDPIGDPNDLDNNGDTTAPYNDDSDSRTDEDPISYERDRLNDHSQWSRVYQSTTDAVVQTFYLERDSELTVEDIAIDSTGLIATAVISIVDTETWSPHNPWGDDFDRDGVPDDVRTETSMMIFKMEKTNGKWLVSNIHEGLEDMADYETQLASGDIKQFGGMISRIEMVSPVGDQMTGPSTNATTTPTFQWDDSAVTGTIGSYLIHIEEITEGMVTSFEQPSIVMMVIIDPLFVTSDSVTGVKSFQFGGSGTTDITDAVLTAFASDPYFPFDTALAGLEDGKAYSWGIMAFSESSPDFSAGKPEPMADSFEPMMFATGALPAYFTNSSTAARLLPKAKVGGTVYNTIPSNIAPSFYDKPSGSNSDHGPSSLDPRSRR</sequence>
<evidence type="ECO:0000259" key="3">
    <source>
        <dbReference type="Pfam" id="PF13205"/>
    </source>
</evidence>
<feature type="compositionally biased region" description="Acidic residues" evidence="2">
    <location>
        <begin position="515"/>
        <end position="526"/>
    </location>
</feature>
<feature type="compositionally biased region" description="Polar residues" evidence="2">
    <location>
        <begin position="927"/>
        <end position="936"/>
    </location>
</feature>
<evidence type="ECO:0000256" key="1">
    <source>
        <dbReference type="ARBA" id="ARBA00022729"/>
    </source>
</evidence>
<dbReference type="Gene3D" id="2.60.40.1220">
    <property type="match status" value="1"/>
</dbReference>
<feature type="region of interest" description="Disordered" evidence="2">
    <location>
        <begin position="889"/>
        <end position="956"/>
    </location>
</feature>
<feature type="compositionally biased region" description="Basic and acidic residues" evidence="2">
    <location>
        <begin position="941"/>
        <end position="956"/>
    </location>
</feature>
<feature type="region of interest" description="Disordered" evidence="2">
    <location>
        <begin position="500"/>
        <end position="573"/>
    </location>
</feature>
<feature type="non-terminal residue" evidence="4">
    <location>
        <position position="1294"/>
    </location>
</feature>
<evidence type="ECO:0000256" key="2">
    <source>
        <dbReference type="SAM" id="MobiDB-lite"/>
    </source>
</evidence>
<dbReference type="Pfam" id="PF13205">
    <property type="entry name" value="Big_5"/>
    <property type="match status" value="1"/>
</dbReference>
<keyword evidence="1" id="KW-0732">Signal</keyword>
<evidence type="ECO:0000313" key="4">
    <source>
        <dbReference type="EMBL" id="AKQ03464.1"/>
    </source>
</evidence>
<dbReference type="InterPro" id="IPR014755">
    <property type="entry name" value="Cu-Rt/internalin_Ig-like"/>
</dbReference>
<feature type="compositionally biased region" description="Acidic residues" evidence="2">
    <location>
        <begin position="892"/>
        <end position="921"/>
    </location>
</feature>
<feature type="region of interest" description="Disordered" evidence="2">
    <location>
        <begin position="1271"/>
        <end position="1294"/>
    </location>
</feature>
<proteinExistence type="predicted"/>
<name>A0A0H4TRP7_9BACT</name>
<organism evidence="4">
    <name type="scientific">uncultured Nitrospirae bacterium Rifle_16ft_4_minimus_38035</name>
    <dbReference type="NCBI Taxonomy" id="1665130"/>
    <lineage>
        <taxon>Bacteria</taxon>
        <taxon>Pseudomonadati</taxon>
        <taxon>Nitrospirota</taxon>
        <taxon>environmental samples</taxon>
    </lineage>
</organism>
<feature type="domain" description="SbsA Ig-like" evidence="3">
    <location>
        <begin position="40"/>
        <end position="130"/>
    </location>
</feature>
<dbReference type="EMBL" id="KT007013">
    <property type="protein sequence ID" value="AKQ03464.1"/>
    <property type="molecule type" value="Genomic_DNA"/>
</dbReference>